<evidence type="ECO:0000256" key="6">
    <source>
        <dbReference type="SAM" id="SignalP"/>
    </source>
</evidence>
<evidence type="ECO:0000256" key="1">
    <source>
        <dbReference type="ARBA" id="ARBA00004141"/>
    </source>
</evidence>
<evidence type="ECO:0000256" key="4">
    <source>
        <dbReference type="ARBA" id="ARBA00022989"/>
    </source>
</evidence>
<evidence type="ECO:0000256" key="2">
    <source>
        <dbReference type="ARBA" id="ARBA00006945"/>
    </source>
</evidence>
<feature type="signal peptide" evidence="6">
    <location>
        <begin position="1"/>
        <end position="15"/>
    </location>
</feature>
<evidence type="ECO:0000256" key="5">
    <source>
        <dbReference type="ARBA" id="ARBA00023136"/>
    </source>
</evidence>
<feature type="chain" id="PRO_5043596367" evidence="6">
    <location>
        <begin position="16"/>
        <end position="75"/>
    </location>
</feature>
<evidence type="ECO:0000256" key="3">
    <source>
        <dbReference type="ARBA" id="ARBA00022692"/>
    </source>
</evidence>
<feature type="non-terminal residue" evidence="7">
    <location>
        <position position="75"/>
    </location>
</feature>
<sequence>ACALLGFFLVLQSVAYPFLCDMNARNIAVEGGILLPFAETFEEQKSPVFPLRIDRSCTHFYASFSHSLRDHCPPG</sequence>
<comment type="similarity">
    <text evidence="2">Belongs to the SURF4 family.</text>
</comment>
<dbReference type="GO" id="GO:0016020">
    <property type="term" value="C:membrane"/>
    <property type="evidence" value="ECO:0007669"/>
    <property type="project" value="UniProtKB-SubCell"/>
</dbReference>
<dbReference type="InterPro" id="IPR002995">
    <property type="entry name" value="Surf4"/>
</dbReference>
<gene>
    <name evidence="7" type="ORF">PFISCL1PPCAC_730</name>
</gene>
<feature type="non-terminal residue" evidence="7">
    <location>
        <position position="1"/>
    </location>
</feature>
<evidence type="ECO:0000313" key="8">
    <source>
        <dbReference type="Proteomes" id="UP001432322"/>
    </source>
</evidence>
<protein>
    <submittedName>
        <fullName evidence="7">Uncharacterized protein</fullName>
    </submittedName>
</protein>
<keyword evidence="4" id="KW-1133">Transmembrane helix</keyword>
<keyword evidence="8" id="KW-1185">Reference proteome</keyword>
<keyword evidence="5" id="KW-0472">Membrane</keyword>
<dbReference type="Proteomes" id="UP001432322">
    <property type="component" value="Unassembled WGS sequence"/>
</dbReference>
<organism evidence="7 8">
    <name type="scientific">Pristionchus fissidentatus</name>
    <dbReference type="NCBI Taxonomy" id="1538716"/>
    <lineage>
        <taxon>Eukaryota</taxon>
        <taxon>Metazoa</taxon>
        <taxon>Ecdysozoa</taxon>
        <taxon>Nematoda</taxon>
        <taxon>Chromadorea</taxon>
        <taxon>Rhabditida</taxon>
        <taxon>Rhabditina</taxon>
        <taxon>Diplogasteromorpha</taxon>
        <taxon>Diplogasteroidea</taxon>
        <taxon>Neodiplogasteridae</taxon>
        <taxon>Pristionchus</taxon>
    </lineage>
</organism>
<comment type="caution">
    <text evidence="7">The sequence shown here is derived from an EMBL/GenBank/DDBJ whole genome shotgun (WGS) entry which is preliminary data.</text>
</comment>
<reference evidence="7" key="1">
    <citation type="submission" date="2023-10" db="EMBL/GenBank/DDBJ databases">
        <title>Genome assembly of Pristionchus species.</title>
        <authorList>
            <person name="Yoshida K."/>
            <person name="Sommer R.J."/>
        </authorList>
    </citation>
    <scope>NUCLEOTIDE SEQUENCE</scope>
    <source>
        <strain evidence="7">RS5133</strain>
    </source>
</reference>
<keyword evidence="6" id="KW-0732">Signal</keyword>
<keyword evidence="3" id="KW-0812">Transmembrane</keyword>
<dbReference type="AlphaFoldDB" id="A0AAV5UT59"/>
<dbReference type="EMBL" id="BTSY01000001">
    <property type="protein sequence ID" value="GMT09433.1"/>
    <property type="molecule type" value="Genomic_DNA"/>
</dbReference>
<name>A0AAV5UT59_9BILA</name>
<accession>A0AAV5UT59</accession>
<comment type="subcellular location">
    <subcellularLocation>
        <location evidence="1">Membrane</location>
        <topology evidence="1">Multi-pass membrane protein</topology>
    </subcellularLocation>
</comment>
<evidence type="ECO:0000313" key="7">
    <source>
        <dbReference type="EMBL" id="GMT09433.1"/>
    </source>
</evidence>
<dbReference type="Pfam" id="PF02077">
    <property type="entry name" value="SURF4"/>
    <property type="match status" value="1"/>
</dbReference>
<proteinExistence type="inferred from homology"/>